<evidence type="ECO:0000313" key="8">
    <source>
        <dbReference type="EMBL" id="SEO19126.1"/>
    </source>
</evidence>
<dbReference type="InterPro" id="IPR007627">
    <property type="entry name" value="RNA_pol_sigma70_r2"/>
</dbReference>
<dbReference type="STRING" id="310780.SAMN05216267_1019112"/>
<feature type="compositionally biased region" description="Low complexity" evidence="5">
    <location>
        <begin position="194"/>
        <end position="224"/>
    </location>
</feature>
<evidence type="ECO:0000256" key="1">
    <source>
        <dbReference type="ARBA" id="ARBA00010641"/>
    </source>
</evidence>
<accession>A0A1H8MPP3</accession>
<dbReference type="PANTHER" id="PTHR43133:SF66">
    <property type="entry name" value="ECF RNA POLYMERASE SIGMA FACTOR SIGK"/>
    <property type="match status" value="1"/>
</dbReference>
<keyword evidence="4" id="KW-0804">Transcription</keyword>
<keyword evidence="3" id="KW-0731">Sigma factor</keyword>
<dbReference type="GO" id="GO:0016987">
    <property type="term" value="F:sigma factor activity"/>
    <property type="evidence" value="ECO:0007669"/>
    <property type="project" value="UniProtKB-KW"/>
</dbReference>
<gene>
    <name evidence="8" type="ORF">SAMN05216267_1019112</name>
</gene>
<evidence type="ECO:0000313" key="9">
    <source>
        <dbReference type="Proteomes" id="UP000181951"/>
    </source>
</evidence>
<feature type="domain" description="RNA polymerase sigma-70 region 2" evidence="6">
    <location>
        <begin position="30"/>
        <end position="97"/>
    </location>
</feature>
<dbReference type="EMBL" id="FODD01000019">
    <property type="protein sequence ID" value="SEO19126.1"/>
    <property type="molecule type" value="Genomic_DNA"/>
</dbReference>
<dbReference type="Pfam" id="PF08281">
    <property type="entry name" value="Sigma70_r4_2"/>
    <property type="match status" value="1"/>
</dbReference>
<evidence type="ECO:0000256" key="5">
    <source>
        <dbReference type="SAM" id="MobiDB-lite"/>
    </source>
</evidence>
<proteinExistence type="inferred from homology"/>
<dbReference type="NCBIfam" id="TIGR02937">
    <property type="entry name" value="sigma70-ECF"/>
    <property type="match status" value="1"/>
</dbReference>
<reference evidence="8 9" key="1">
    <citation type="submission" date="2016-10" db="EMBL/GenBank/DDBJ databases">
        <authorList>
            <person name="de Groot N.N."/>
        </authorList>
    </citation>
    <scope>NUCLEOTIDE SEQUENCE [LARGE SCALE GENOMIC DNA]</scope>
    <source>
        <strain evidence="8 9">CGMCC 4.2026</strain>
    </source>
</reference>
<dbReference type="GO" id="GO:0006352">
    <property type="term" value="P:DNA-templated transcription initiation"/>
    <property type="evidence" value="ECO:0007669"/>
    <property type="project" value="InterPro"/>
</dbReference>
<dbReference type="InterPro" id="IPR013325">
    <property type="entry name" value="RNA_pol_sigma_r2"/>
</dbReference>
<protein>
    <submittedName>
        <fullName evidence="8">RNA polymerase, sigma subunit, ECF family</fullName>
    </submittedName>
</protein>
<feature type="compositionally biased region" description="Basic and acidic residues" evidence="5">
    <location>
        <begin position="247"/>
        <end position="260"/>
    </location>
</feature>
<dbReference type="InterPro" id="IPR013249">
    <property type="entry name" value="RNA_pol_sigma70_r4_t2"/>
</dbReference>
<evidence type="ECO:0000259" key="6">
    <source>
        <dbReference type="Pfam" id="PF04542"/>
    </source>
</evidence>
<evidence type="ECO:0000259" key="7">
    <source>
        <dbReference type="Pfam" id="PF08281"/>
    </source>
</evidence>
<dbReference type="Gene3D" id="1.10.10.10">
    <property type="entry name" value="Winged helix-like DNA-binding domain superfamily/Winged helix DNA-binding domain"/>
    <property type="match status" value="1"/>
</dbReference>
<comment type="similarity">
    <text evidence="1">Belongs to the sigma-70 factor family. ECF subfamily.</text>
</comment>
<dbReference type="PANTHER" id="PTHR43133">
    <property type="entry name" value="RNA POLYMERASE ECF-TYPE SIGMA FACTO"/>
    <property type="match status" value="1"/>
</dbReference>
<keyword evidence="9" id="KW-1185">Reference proteome</keyword>
<dbReference type="Gene3D" id="1.10.1740.10">
    <property type="match status" value="1"/>
</dbReference>
<evidence type="ECO:0000256" key="4">
    <source>
        <dbReference type="ARBA" id="ARBA00023163"/>
    </source>
</evidence>
<dbReference type="InterPro" id="IPR039425">
    <property type="entry name" value="RNA_pol_sigma-70-like"/>
</dbReference>
<feature type="domain" description="RNA polymerase sigma factor 70 region 4 type 2" evidence="7">
    <location>
        <begin position="128"/>
        <end position="179"/>
    </location>
</feature>
<name>A0A1H8MPP3_9ACTN</name>
<dbReference type="Pfam" id="PF04542">
    <property type="entry name" value="Sigma70_r2"/>
    <property type="match status" value="1"/>
</dbReference>
<dbReference type="InterPro" id="IPR013324">
    <property type="entry name" value="RNA_pol_sigma_r3/r4-like"/>
</dbReference>
<evidence type="ECO:0000256" key="2">
    <source>
        <dbReference type="ARBA" id="ARBA00023015"/>
    </source>
</evidence>
<dbReference type="SUPFAM" id="SSF88659">
    <property type="entry name" value="Sigma3 and sigma4 domains of RNA polymerase sigma factors"/>
    <property type="match status" value="1"/>
</dbReference>
<dbReference type="Proteomes" id="UP000181951">
    <property type="component" value="Unassembled WGS sequence"/>
</dbReference>
<feature type="compositionally biased region" description="Low complexity" evidence="5">
    <location>
        <begin position="235"/>
        <end position="245"/>
    </location>
</feature>
<dbReference type="InterPro" id="IPR014284">
    <property type="entry name" value="RNA_pol_sigma-70_dom"/>
</dbReference>
<sequence>MHEGVGPDVDLDTAVSRAQGGDETAFRVVYRAVQPQLLQYVRSLVGPVDAEDVASEAWLQIARDLPSFRGDGTSIRGWAARIARNRALDHIRARSRRPVAGGGVDELVQLPDRADTAGEALDAVATDRALAAIAALPREQAEAVMLRVVMGLDSTSAARVLGKRAGSVRMATHRGLRRLAELLEQEAQAEQERAGAGVRAPSGEAAAARRSRGAHGAADSTGPADAGGGAGPAGGARQNRGGQPAERACDTRKGTARRADVTFSASRAL</sequence>
<evidence type="ECO:0000256" key="3">
    <source>
        <dbReference type="ARBA" id="ARBA00023082"/>
    </source>
</evidence>
<feature type="compositionally biased region" description="Gly residues" evidence="5">
    <location>
        <begin position="225"/>
        <end position="234"/>
    </location>
</feature>
<dbReference type="AlphaFoldDB" id="A0A1H8MPP3"/>
<dbReference type="GO" id="GO:0003677">
    <property type="term" value="F:DNA binding"/>
    <property type="evidence" value="ECO:0007669"/>
    <property type="project" value="InterPro"/>
</dbReference>
<feature type="region of interest" description="Disordered" evidence="5">
    <location>
        <begin position="187"/>
        <end position="269"/>
    </location>
</feature>
<keyword evidence="2" id="KW-0805">Transcription regulation</keyword>
<dbReference type="InterPro" id="IPR036388">
    <property type="entry name" value="WH-like_DNA-bd_sf"/>
</dbReference>
<organism evidence="8 9">
    <name type="scientific">Actinacidiphila rubida</name>
    <dbReference type="NCBI Taxonomy" id="310780"/>
    <lineage>
        <taxon>Bacteria</taxon>
        <taxon>Bacillati</taxon>
        <taxon>Actinomycetota</taxon>
        <taxon>Actinomycetes</taxon>
        <taxon>Kitasatosporales</taxon>
        <taxon>Streptomycetaceae</taxon>
        <taxon>Actinacidiphila</taxon>
    </lineage>
</organism>
<dbReference type="SUPFAM" id="SSF88946">
    <property type="entry name" value="Sigma2 domain of RNA polymerase sigma factors"/>
    <property type="match status" value="1"/>
</dbReference>